<proteinExistence type="predicted"/>
<gene>
    <name evidence="3" type="ORF">CXG81DRAFT_20069</name>
</gene>
<evidence type="ECO:0000256" key="1">
    <source>
        <dbReference type="SAM" id="MobiDB-lite"/>
    </source>
</evidence>
<keyword evidence="2" id="KW-0732">Signal</keyword>
<keyword evidence="4" id="KW-1185">Reference proteome</keyword>
<feature type="chain" id="PRO_5020710381" evidence="2">
    <location>
        <begin position="31"/>
        <end position="177"/>
    </location>
</feature>
<feature type="region of interest" description="Disordered" evidence="1">
    <location>
        <begin position="36"/>
        <end position="93"/>
    </location>
</feature>
<name>A0A4P9X4F0_9FUNG</name>
<evidence type="ECO:0000256" key="2">
    <source>
        <dbReference type="SAM" id="SignalP"/>
    </source>
</evidence>
<sequence length="177" mass="19281">MVLPVAARQGWLCRALLLLLAGHLVGMVLSMPVDGSDKDTGVSVTGSDEGSTALSQSPGAASGPSENLPEVDMPVVDQPSVEGPVADPSPPAEPLNLKSALQQVASFASYPRKDRDLFYWSDRHSFNLRTWFIPRSVMEIFRKAEVDKVISVINWEYIISEKNTLEYSTSLGCQKDS</sequence>
<reference evidence="4" key="1">
    <citation type="journal article" date="2018" name="Nat. Microbiol.">
        <title>Leveraging single-cell genomics to expand the fungal tree of life.</title>
        <authorList>
            <person name="Ahrendt S.R."/>
            <person name="Quandt C.A."/>
            <person name="Ciobanu D."/>
            <person name="Clum A."/>
            <person name="Salamov A."/>
            <person name="Andreopoulos B."/>
            <person name="Cheng J.F."/>
            <person name="Woyke T."/>
            <person name="Pelin A."/>
            <person name="Henrissat B."/>
            <person name="Reynolds N.K."/>
            <person name="Benny G.L."/>
            <person name="Smith M.E."/>
            <person name="James T.Y."/>
            <person name="Grigoriev I.V."/>
        </authorList>
    </citation>
    <scope>NUCLEOTIDE SEQUENCE [LARGE SCALE GENOMIC DNA]</scope>
    <source>
        <strain evidence="4">ATCC 52028</strain>
    </source>
</reference>
<dbReference type="Proteomes" id="UP000274922">
    <property type="component" value="Unassembled WGS sequence"/>
</dbReference>
<protein>
    <submittedName>
        <fullName evidence="3">Uncharacterized protein</fullName>
    </submittedName>
</protein>
<feature type="signal peptide" evidence="2">
    <location>
        <begin position="1"/>
        <end position="30"/>
    </location>
</feature>
<accession>A0A4P9X4F0</accession>
<feature type="compositionally biased region" description="Polar residues" evidence="1">
    <location>
        <begin position="42"/>
        <end position="59"/>
    </location>
</feature>
<dbReference type="AlphaFoldDB" id="A0A4P9X4F0"/>
<evidence type="ECO:0000313" key="4">
    <source>
        <dbReference type="Proteomes" id="UP000274922"/>
    </source>
</evidence>
<organism evidence="3 4">
    <name type="scientific">Caulochytrium protostelioides</name>
    <dbReference type="NCBI Taxonomy" id="1555241"/>
    <lineage>
        <taxon>Eukaryota</taxon>
        <taxon>Fungi</taxon>
        <taxon>Fungi incertae sedis</taxon>
        <taxon>Chytridiomycota</taxon>
        <taxon>Chytridiomycota incertae sedis</taxon>
        <taxon>Chytridiomycetes</taxon>
        <taxon>Caulochytriales</taxon>
        <taxon>Caulochytriaceae</taxon>
        <taxon>Caulochytrium</taxon>
    </lineage>
</organism>
<dbReference type="EMBL" id="ML014248">
    <property type="protein sequence ID" value="RKO99911.1"/>
    <property type="molecule type" value="Genomic_DNA"/>
</dbReference>
<evidence type="ECO:0000313" key="3">
    <source>
        <dbReference type="EMBL" id="RKO99911.1"/>
    </source>
</evidence>